<accession>A0A4Y2N1Z1</accession>
<comment type="caution">
    <text evidence="1">The sequence shown here is derived from an EMBL/GenBank/DDBJ whole genome shotgun (WGS) entry which is preliminary data.</text>
</comment>
<protein>
    <submittedName>
        <fullName evidence="1">Uncharacterized protein</fullName>
    </submittedName>
</protein>
<name>A0A4Y2N1Z1_ARAVE</name>
<dbReference type="EMBL" id="BGPR01008195">
    <property type="protein sequence ID" value="GBN32167.1"/>
    <property type="molecule type" value="Genomic_DNA"/>
</dbReference>
<dbReference type="AlphaFoldDB" id="A0A4Y2N1Z1"/>
<dbReference type="Proteomes" id="UP000499080">
    <property type="component" value="Unassembled WGS sequence"/>
</dbReference>
<keyword evidence="2" id="KW-1185">Reference proteome</keyword>
<proteinExistence type="predicted"/>
<evidence type="ECO:0000313" key="1">
    <source>
        <dbReference type="EMBL" id="GBN32167.1"/>
    </source>
</evidence>
<organism evidence="1 2">
    <name type="scientific">Araneus ventricosus</name>
    <name type="common">Orbweaver spider</name>
    <name type="synonym">Epeira ventricosa</name>
    <dbReference type="NCBI Taxonomy" id="182803"/>
    <lineage>
        <taxon>Eukaryota</taxon>
        <taxon>Metazoa</taxon>
        <taxon>Ecdysozoa</taxon>
        <taxon>Arthropoda</taxon>
        <taxon>Chelicerata</taxon>
        <taxon>Arachnida</taxon>
        <taxon>Araneae</taxon>
        <taxon>Araneomorphae</taxon>
        <taxon>Entelegynae</taxon>
        <taxon>Araneoidea</taxon>
        <taxon>Araneidae</taxon>
        <taxon>Araneus</taxon>
    </lineage>
</organism>
<evidence type="ECO:0000313" key="2">
    <source>
        <dbReference type="Proteomes" id="UP000499080"/>
    </source>
</evidence>
<reference evidence="1 2" key="1">
    <citation type="journal article" date="2019" name="Sci. Rep.">
        <title>Orb-weaving spider Araneus ventricosus genome elucidates the spidroin gene catalogue.</title>
        <authorList>
            <person name="Kono N."/>
            <person name="Nakamura H."/>
            <person name="Ohtoshi R."/>
            <person name="Moran D.A.P."/>
            <person name="Shinohara A."/>
            <person name="Yoshida Y."/>
            <person name="Fujiwara M."/>
            <person name="Mori M."/>
            <person name="Tomita M."/>
            <person name="Arakawa K."/>
        </authorList>
    </citation>
    <scope>NUCLEOTIDE SEQUENCE [LARGE SCALE GENOMIC DNA]</scope>
</reference>
<sequence length="116" mass="13268">MTTGYYDPSATYPHYAIGQVHKAFMSLFKVKYVGEERESTMLWAPFKYVKSLMMTWQEGGRKNHHGPGATYSRYATAKGAIGYPKFRPHSSNSNQFLVLTTDFGVERRILHGVDRL</sequence>
<gene>
    <name evidence="1" type="ORF">AVEN_67389_1</name>
</gene>